<evidence type="ECO:0000259" key="8">
    <source>
        <dbReference type="PROSITE" id="PS50253"/>
    </source>
</evidence>
<dbReference type="GO" id="GO:0005886">
    <property type="term" value="C:plasma membrane"/>
    <property type="evidence" value="ECO:0007669"/>
    <property type="project" value="UniProtKB-SubCell"/>
</dbReference>
<keyword evidence="4 7" id="KW-1133">Transmembrane helix</keyword>
<dbReference type="GO" id="GO:0004129">
    <property type="term" value="F:cytochrome-c oxidase activity"/>
    <property type="evidence" value="ECO:0007669"/>
    <property type="project" value="InterPro"/>
</dbReference>
<feature type="transmembrane region" description="Helical" evidence="7">
    <location>
        <begin position="134"/>
        <end position="156"/>
    </location>
</feature>
<dbReference type="InterPro" id="IPR013833">
    <property type="entry name" value="Cyt_c_oxidase_su3_a-hlx"/>
</dbReference>
<feature type="transmembrane region" description="Helical" evidence="7">
    <location>
        <begin position="168"/>
        <end position="190"/>
    </location>
</feature>
<dbReference type="SUPFAM" id="SSF81452">
    <property type="entry name" value="Cytochrome c oxidase subunit III-like"/>
    <property type="match status" value="1"/>
</dbReference>
<evidence type="ECO:0000313" key="10">
    <source>
        <dbReference type="Proteomes" id="UP000246077"/>
    </source>
</evidence>
<proteinExistence type="inferred from homology"/>
<evidence type="ECO:0000256" key="5">
    <source>
        <dbReference type="ARBA" id="ARBA00023136"/>
    </source>
</evidence>
<feature type="domain" description="Heme-copper oxidase subunit III family profile" evidence="8">
    <location>
        <begin position="22"/>
        <end position="192"/>
    </location>
</feature>
<organism evidence="9 10">
    <name type="scientific">Zavarzinia compransoris</name>
    <dbReference type="NCBI Taxonomy" id="1264899"/>
    <lineage>
        <taxon>Bacteria</taxon>
        <taxon>Pseudomonadati</taxon>
        <taxon>Pseudomonadota</taxon>
        <taxon>Alphaproteobacteria</taxon>
        <taxon>Rhodospirillales</taxon>
        <taxon>Zavarziniaceae</taxon>
        <taxon>Zavarzinia</taxon>
    </lineage>
</organism>
<dbReference type="InterPro" id="IPR000298">
    <property type="entry name" value="Cyt_c_oxidase-like_su3"/>
</dbReference>
<feature type="transmembrane region" description="Helical" evidence="7">
    <location>
        <begin position="63"/>
        <end position="84"/>
    </location>
</feature>
<keyword evidence="10" id="KW-1185">Reference proteome</keyword>
<dbReference type="GO" id="GO:0019646">
    <property type="term" value="P:aerobic electron transport chain"/>
    <property type="evidence" value="ECO:0007669"/>
    <property type="project" value="InterPro"/>
</dbReference>
<dbReference type="RefSeq" id="WP_109920660.1">
    <property type="nucleotide sequence ID" value="NZ_QGLF01000002.1"/>
</dbReference>
<evidence type="ECO:0000313" key="9">
    <source>
        <dbReference type="EMBL" id="PWR22015.1"/>
    </source>
</evidence>
<feature type="transmembrane region" description="Helical" evidence="7">
    <location>
        <begin position="96"/>
        <end position="114"/>
    </location>
</feature>
<comment type="subcellular location">
    <subcellularLocation>
        <location evidence="6">Cell membrane</location>
        <topology evidence="6">Multi-pass membrane protein</topology>
    </subcellularLocation>
    <subcellularLocation>
        <location evidence="1">Membrane</location>
        <topology evidence="1">Multi-pass membrane protein</topology>
    </subcellularLocation>
</comment>
<accession>A0A317EA36</accession>
<gene>
    <name evidence="9" type="ORF">DKG75_08530</name>
</gene>
<dbReference type="PANTHER" id="PTHR11403:SF6">
    <property type="entry name" value="NITRIC OXIDE REDUCTASE SUBUNIT E"/>
    <property type="match status" value="1"/>
</dbReference>
<dbReference type="EMBL" id="QGLF01000002">
    <property type="protein sequence ID" value="PWR22015.1"/>
    <property type="molecule type" value="Genomic_DNA"/>
</dbReference>
<keyword evidence="3 6" id="KW-0812">Transmembrane</keyword>
<feature type="transmembrane region" description="Helical" evidence="7">
    <location>
        <begin position="21"/>
        <end position="43"/>
    </location>
</feature>
<sequence length="192" mass="20554">MTARLVPTRSGTDGRREPPGGIGIWILLAVDTLVFLTLFGSFAADRLAAPVEFAAARGRLDPLPGLVNTLVLLTSSWAMAAAVLEARAGRAARAALLLRGAMAWGALFMVVKGFEYRHSAAAALAVPGDFFGYYFAITILHLFHVVAGIVAIHVFAGRLARCGQAPGLEALGIYWHVVDVLWLVIFPLLYLI</sequence>
<dbReference type="PANTHER" id="PTHR11403">
    <property type="entry name" value="CYTOCHROME C OXIDASE SUBUNIT III"/>
    <property type="match status" value="1"/>
</dbReference>
<evidence type="ECO:0000256" key="3">
    <source>
        <dbReference type="ARBA" id="ARBA00022692"/>
    </source>
</evidence>
<dbReference type="InterPro" id="IPR035973">
    <property type="entry name" value="Cyt_c_oxidase_su3-like_sf"/>
</dbReference>
<dbReference type="Pfam" id="PF00510">
    <property type="entry name" value="COX3"/>
    <property type="match status" value="1"/>
</dbReference>
<dbReference type="InterPro" id="IPR024791">
    <property type="entry name" value="Cyt_c/ubiquinol_Oxase_su3"/>
</dbReference>
<comment type="similarity">
    <text evidence="2 6">Belongs to the cytochrome c oxidase subunit 3 family.</text>
</comment>
<evidence type="ECO:0000256" key="7">
    <source>
        <dbReference type="SAM" id="Phobius"/>
    </source>
</evidence>
<name>A0A317EA36_9PROT</name>
<evidence type="ECO:0000256" key="4">
    <source>
        <dbReference type="ARBA" id="ARBA00022989"/>
    </source>
</evidence>
<reference evidence="10" key="1">
    <citation type="submission" date="2018-05" db="EMBL/GenBank/DDBJ databases">
        <title>Zavarzinia sp. HR-AS.</title>
        <authorList>
            <person name="Lee Y."/>
            <person name="Jeon C.O."/>
        </authorList>
    </citation>
    <scope>NUCLEOTIDE SEQUENCE [LARGE SCALE GENOMIC DNA]</scope>
    <source>
        <strain evidence="10">DSM 1231</strain>
    </source>
</reference>
<dbReference type="OrthoDB" id="9810850at2"/>
<dbReference type="Proteomes" id="UP000246077">
    <property type="component" value="Unassembled WGS sequence"/>
</dbReference>
<evidence type="ECO:0000256" key="1">
    <source>
        <dbReference type="ARBA" id="ARBA00004141"/>
    </source>
</evidence>
<evidence type="ECO:0000256" key="6">
    <source>
        <dbReference type="RuleBase" id="RU003376"/>
    </source>
</evidence>
<dbReference type="PROSITE" id="PS50253">
    <property type="entry name" value="COX3"/>
    <property type="match status" value="1"/>
</dbReference>
<dbReference type="AlphaFoldDB" id="A0A317EA36"/>
<evidence type="ECO:0000256" key="2">
    <source>
        <dbReference type="ARBA" id="ARBA00010581"/>
    </source>
</evidence>
<protein>
    <submittedName>
        <fullName evidence="9">Cytochrome C oxidase subunit III</fullName>
    </submittedName>
</protein>
<dbReference type="Gene3D" id="1.20.120.80">
    <property type="entry name" value="Cytochrome c oxidase, subunit III, four-helix bundle"/>
    <property type="match status" value="1"/>
</dbReference>
<keyword evidence="5 7" id="KW-0472">Membrane</keyword>
<comment type="caution">
    <text evidence="9">The sequence shown here is derived from an EMBL/GenBank/DDBJ whole genome shotgun (WGS) entry which is preliminary data.</text>
</comment>